<dbReference type="PRINTS" id="PR00700">
    <property type="entry name" value="PRTYPHPHTASE"/>
</dbReference>
<keyword evidence="6" id="KW-1185">Reference proteome</keyword>
<organism evidence="4 6">
    <name type="scientific">Didymodactylos carnosus</name>
    <dbReference type="NCBI Taxonomy" id="1234261"/>
    <lineage>
        <taxon>Eukaryota</taxon>
        <taxon>Metazoa</taxon>
        <taxon>Spiralia</taxon>
        <taxon>Gnathifera</taxon>
        <taxon>Rotifera</taxon>
        <taxon>Eurotatoria</taxon>
        <taxon>Bdelloidea</taxon>
        <taxon>Philodinida</taxon>
        <taxon>Philodinidae</taxon>
        <taxon>Didymodactylos</taxon>
    </lineage>
</organism>
<dbReference type="PROSITE" id="PS50056">
    <property type="entry name" value="TYR_PHOSPHATASE_2"/>
    <property type="match status" value="1"/>
</dbReference>
<comment type="caution">
    <text evidence="4">The sequence shown here is derived from an EMBL/GenBank/DDBJ whole genome shotgun (WGS) entry which is preliminary data.</text>
</comment>
<dbReference type="CDD" id="cd00047">
    <property type="entry name" value="PTPc"/>
    <property type="match status" value="1"/>
</dbReference>
<dbReference type="SMART" id="SM00404">
    <property type="entry name" value="PTPc_motif"/>
    <property type="match status" value="1"/>
</dbReference>
<dbReference type="EMBL" id="CAJNOQ010007095">
    <property type="protein sequence ID" value="CAF1157646.1"/>
    <property type="molecule type" value="Genomic_DNA"/>
</dbReference>
<dbReference type="SMART" id="SM00194">
    <property type="entry name" value="PTPc"/>
    <property type="match status" value="1"/>
</dbReference>
<dbReference type="Proteomes" id="UP000663829">
    <property type="component" value="Unassembled WGS sequence"/>
</dbReference>
<dbReference type="OrthoDB" id="10253954at2759"/>
<feature type="domain" description="Tyrosine specific protein phosphatases" evidence="3">
    <location>
        <begin position="204"/>
        <end position="243"/>
    </location>
</feature>
<dbReference type="InterPro" id="IPR003595">
    <property type="entry name" value="Tyr_Pase_cat"/>
</dbReference>
<evidence type="ECO:0000259" key="3">
    <source>
        <dbReference type="PROSITE" id="PS50056"/>
    </source>
</evidence>
<evidence type="ECO:0008006" key="7">
    <source>
        <dbReference type="Google" id="ProtNLM"/>
    </source>
</evidence>
<dbReference type="GO" id="GO:0004725">
    <property type="term" value="F:protein tyrosine phosphatase activity"/>
    <property type="evidence" value="ECO:0007669"/>
    <property type="project" value="InterPro"/>
</dbReference>
<dbReference type="PROSITE" id="PS50055">
    <property type="entry name" value="TYR_PHOSPHATASE_PTP"/>
    <property type="match status" value="1"/>
</dbReference>
<proteinExistence type="predicted"/>
<feature type="domain" description="Tyrosine-protein phosphatase" evidence="2">
    <location>
        <begin position="36"/>
        <end position="257"/>
    </location>
</feature>
<feature type="region of interest" description="Disordered" evidence="1">
    <location>
        <begin position="51"/>
        <end position="72"/>
    </location>
</feature>
<dbReference type="Pfam" id="PF00102">
    <property type="entry name" value="Y_phosphatase"/>
    <property type="match status" value="2"/>
</dbReference>
<evidence type="ECO:0000259" key="2">
    <source>
        <dbReference type="PROSITE" id="PS50055"/>
    </source>
</evidence>
<dbReference type="PANTHER" id="PTHR19134:SF449">
    <property type="entry name" value="TYROSINE-PROTEIN PHOSPHATASE 1"/>
    <property type="match status" value="1"/>
</dbReference>
<gene>
    <name evidence="4" type="ORF">GPM918_LOCUS21510</name>
    <name evidence="5" type="ORF">SRO942_LOCUS21507</name>
</gene>
<dbReference type="PANTHER" id="PTHR19134">
    <property type="entry name" value="RECEPTOR-TYPE TYROSINE-PROTEIN PHOSPHATASE"/>
    <property type="match status" value="1"/>
</dbReference>
<evidence type="ECO:0000256" key="1">
    <source>
        <dbReference type="SAM" id="MobiDB-lite"/>
    </source>
</evidence>
<dbReference type="InterPro" id="IPR000387">
    <property type="entry name" value="Tyr_Pase_dom"/>
</dbReference>
<dbReference type="InterPro" id="IPR050348">
    <property type="entry name" value="Protein-Tyr_Phosphatase"/>
</dbReference>
<dbReference type="InterPro" id="IPR029021">
    <property type="entry name" value="Prot-tyrosine_phosphatase-like"/>
</dbReference>
<evidence type="ECO:0000313" key="5">
    <source>
        <dbReference type="EMBL" id="CAF3921048.1"/>
    </source>
</evidence>
<dbReference type="EMBL" id="CAJOBC010007094">
    <property type="protein sequence ID" value="CAF3921048.1"/>
    <property type="molecule type" value="Genomic_DNA"/>
</dbReference>
<name>A0A814TB20_9BILA</name>
<evidence type="ECO:0000313" key="6">
    <source>
        <dbReference type="Proteomes" id="UP000663829"/>
    </source>
</evidence>
<accession>A0A814TB20</accession>
<protein>
    <recommendedName>
        <fullName evidence="7">Protein tyrosine phosphatase</fullName>
    </recommendedName>
</protein>
<dbReference type="SUPFAM" id="SSF52799">
    <property type="entry name" value="(Phosphotyrosine protein) phosphatases II"/>
    <property type="match status" value="1"/>
</dbReference>
<dbReference type="Gene3D" id="3.90.190.10">
    <property type="entry name" value="Protein tyrosine phosphatase superfamily"/>
    <property type="match status" value="2"/>
</dbReference>
<reference evidence="4" key="1">
    <citation type="submission" date="2021-02" db="EMBL/GenBank/DDBJ databases">
        <authorList>
            <person name="Nowell W R."/>
        </authorList>
    </citation>
    <scope>NUCLEOTIDE SEQUENCE</scope>
</reference>
<evidence type="ECO:0000313" key="4">
    <source>
        <dbReference type="EMBL" id="CAF1157646.1"/>
    </source>
</evidence>
<sequence>MSNAPGRSSTTRTTAAVQNNPVEAMKLFMTKSVDLIKTEYCKINDTKDATTEAAPEAQMTSHHKKTRNAGLYPPSKFSRVKLQADNELGGEQSDYINADFVYATGNMYHNKNIKASVDCIIIQAPMPTYLIYGDTHSDFWRMIYQFNVRIIVMVKPAKEPGQPPVQYWPLNAQDERTYVFQVPYTVYHCHYLKWRDCDVPDDIDSMINFINEVQKYPNDSSVPKVIHCNSGVGRAGTYALMEYCIKIYDEEKRLCDIEKTPTRILHNNV</sequence>
<dbReference type="InterPro" id="IPR000242">
    <property type="entry name" value="PTP_cat"/>
</dbReference>
<dbReference type="AlphaFoldDB" id="A0A814TB20"/>
<dbReference type="Proteomes" id="UP000681722">
    <property type="component" value="Unassembled WGS sequence"/>
</dbReference>